<evidence type="ECO:0000313" key="1">
    <source>
        <dbReference type="EMBL" id="SMP68881.1"/>
    </source>
</evidence>
<dbReference type="Proteomes" id="UP001158066">
    <property type="component" value="Unassembled WGS sequence"/>
</dbReference>
<organism evidence="1 2">
    <name type="scientific">Anoxynatronum buryatiense</name>
    <dbReference type="NCBI Taxonomy" id="489973"/>
    <lineage>
        <taxon>Bacteria</taxon>
        <taxon>Bacillati</taxon>
        <taxon>Bacillota</taxon>
        <taxon>Clostridia</taxon>
        <taxon>Eubacteriales</taxon>
        <taxon>Clostridiaceae</taxon>
        <taxon>Anoxynatronum</taxon>
    </lineage>
</organism>
<sequence>MITVFQKSADELSVSFPYTPERVKHIKRISGRRWDPKSKCWLVPNTSGSQSQLKHEFQEEEIIWDSMTQEKTKDEKELAVQPTDSNNALTHQDSEWVKWCGLKSKTLTHKE</sequence>
<evidence type="ECO:0000313" key="2">
    <source>
        <dbReference type="Proteomes" id="UP001158066"/>
    </source>
</evidence>
<reference evidence="1" key="1">
    <citation type="submission" date="2017-05" db="EMBL/GenBank/DDBJ databases">
        <authorList>
            <person name="Varghese N."/>
            <person name="Submissions S."/>
        </authorList>
    </citation>
    <scope>NUCLEOTIDE SEQUENCE</scope>
    <source>
        <strain evidence="1">Su22</strain>
    </source>
</reference>
<comment type="caution">
    <text evidence="1">The sequence shown here is derived from an EMBL/GenBank/DDBJ whole genome shotgun (WGS) entry which is preliminary data.</text>
</comment>
<keyword evidence="2" id="KW-1185">Reference proteome</keyword>
<name>A0AA45WYI3_9CLOT</name>
<dbReference type="AlphaFoldDB" id="A0AA45WYI3"/>
<protein>
    <submittedName>
        <fullName evidence="1">Uncharacterized protein</fullName>
    </submittedName>
</protein>
<dbReference type="EMBL" id="FXUF01000017">
    <property type="protein sequence ID" value="SMP68881.1"/>
    <property type="molecule type" value="Genomic_DNA"/>
</dbReference>
<proteinExistence type="predicted"/>
<gene>
    <name evidence="1" type="ORF">SAMN06296020_11766</name>
</gene>
<accession>A0AA45WYI3</accession>
<dbReference type="RefSeq" id="WP_283410562.1">
    <property type="nucleotide sequence ID" value="NZ_FXUF01000017.1"/>
</dbReference>